<dbReference type="PANTHER" id="PTHR12856">
    <property type="entry name" value="TRANSCRIPTION INITIATION FACTOR IIH-RELATED"/>
    <property type="match status" value="1"/>
</dbReference>
<evidence type="ECO:0000256" key="5">
    <source>
        <dbReference type="ARBA" id="ARBA00023163"/>
    </source>
</evidence>
<dbReference type="SUPFAM" id="SSF52047">
    <property type="entry name" value="RNI-like"/>
    <property type="match status" value="1"/>
</dbReference>
<feature type="domain" description="BSD" evidence="9">
    <location>
        <begin position="925"/>
        <end position="976"/>
    </location>
</feature>
<feature type="compositionally biased region" description="Low complexity" evidence="8">
    <location>
        <begin position="803"/>
        <end position="818"/>
    </location>
</feature>
<feature type="coiled-coil region" evidence="7">
    <location>
        <begin position="1310"/>
        <end position="1337"/>
    </location>
</feature>
<dbReference type="InterPro" id="IPR027079">
    <property type="entry name" value="Tfb1/GTF2H1"/>
</dbReference>
<dbReference type="GO" id="GO:0006351">
    <property type="term" value="P:DNA-templated transcription"/>
    <property type="evidence" value="ECO:0007669"/>
    <property type="project" value="InterPro"/>
</dbReference>
<gene>
    <name evidence="10" type="ORF">CNMCM5793_007563</name>
    <name evidence="11" type="ORF">CNMCM6106_003636</name>
</gene>
<dbReference type="InterPro" id="IPR005607">
    <property type="entry name" value="BSD_dom"/>
</dbReference>
<dbReference type="Gene3D" id="2.30.29.30">
    <property type="entry name" value="Pleckstrin-homology domain (PH domain)/Phosphotyrosine-binding domain (PTB)"/>
    <property type="match status" value="1"/>
</dbReference>
<dbReference type="InterPro" id="IPR011993">
    <property type="entry name" value="PH-like_dom_sf"/>
</dbReference>
<evidence type="ECO:0000256" key="2">
    <source>
        <dbReference type="ARBA" id="ARBA00009448"/>
    </source>
</evidence>
<dbReference type="Pfam" id="PF03909">
    <property type="entry name" value="BSD"/>
    <property type="match status" value="2"/>
</dbReference>
<dbReference type="Proteomes" id="UP000662466">
    <property type="component" value="Unassembled WGS sequence"/>
</dbReference>
<keyword evidence="7" id="KW-0175">Coiled coil</keyword>
<sequence length="1337" mass="148892">MSSVAASSAIPLQKPTYSRFTTAPALDTSHPQHSRTSSPHSSVCSSPNGSRSSSRRRPSFGSIKEDVDGIAQSFVDTHITQSPTEQTKQTSPIAVDMQHTPDFCCPCGGFLGWKQIRLGGKSLSRSYGDLRALGAMHTRGWAWESNAVVNNPPMKTVQSKSQKPPPGSSRLEKLPPEVLDQIISNLALDIPPNGYTPRNVDLVSCLLTSRTLHAATLGVLYRNMTFPHSIIFSKALNHISQYPALGTLVRRLDFSHFTSVGLGRTKQMNAEIQNLTAKTLLKCLDLLPNLKECLLQEHLEGDISVEIVQKIFTGLPNLHGVDFCGCATQSFSAVFQEALTTGPGLPLSLPNLKRVSLHECSSLPPSTFEVLLPRLINLTHLDVTHTQITEAALFSIPVTAQISHLSLSRCTRLKGSRVVEFLTTHPSVCNSLVYLNLLTDPTRYRMLEEEDVSPLLPRLPKTLRSLNLGGAKITSAHAPALVPLTKHLEELGLSSADLTCKDLNMFFAPPPASAEAQEPWEPSSLCYLDLNKVTQLSIGTIFNTNTCLLLSQQSYPLQVIEFSDKIIAPLRERVKNNRASSGWTVRELGRRGWYVRDPASMPNQVPDDGARPWKMGARWWGMRKIPVVVGDVGGIYGHYIRPLTFLFAGLALGRFLLSRWAHPDTPLRTVEAVEFQDDGTSERIGGIQEERWHPDHFSGRPVHLVDSCGWRRYRNDYDSSFSDHEYVMATRFLSDMVLTKADLQQTPASSAKVMLKIFVFLPSNTPNDSPDQYVFWFTAGANARAEANAIKDALSTVIQANKTASSAAATPTPGRTGTSAGGEGMSAAMAIASAVSSAGRAPNPWDDDQRLKADVELQQSLLKADPNLQRMFMESLHTKPDTLSASQFMALFWSTRLHLLRAHAIERSQTRGSYNVLSSLKPRVEDNVTKLNISKEQIQLIFNQHPLVKRVYDENVPKLSEQQFWSRFFQSRLFKKLRGERISENDATDAILDKYLREDEYANPEREAHVPHFLDLAGNEVNHSQRRGNRPDLDMRPSEVDKVPIIRTLNTLSEKIMANVAPVDRDPNAPVGIDEDTYNELQLRDLRGDEEQNRILLNIRDQSRFFSQAKVSEDEQSRLFAKQDPDQILRDLRGQIDRDLPTDGTAPLGKLVEPEELEEEDEREHDQRVGSQANLQRASKQILDAIRDRRSQTEASSTAGTYGLSTNLYDRLTLTHATSTEFLHQFWQAFLSGNPDRAAEVASLVESLNRAIERIQAVANDAEAERQVEVNRLKQHAREVLEATGKKIRLNLAGVTGGEKAVKQLLGPTIRALETALAKYNTAYTEETQRLQSLENR</sequence>
<dbReference type="EMBL" id="JACBAF010002078">
    <property type="protein sequence ID" value="KAF7168422.1"/>
    <property type="molecule type" value="Genomic_DNA"/>
</dbReference>
<dbReference type="SMART" id="SM00751">
    <property type="entry name" value="BSD"/>
    <property type="match status" value="2"/>
</dbReference>
<evidence type="ECO:0000259" key="9">
    <source>
        <dbReference type="PROSITE" id="PS50858"/>
    </source>
</evidence>
<proteinExistence type="inferred from homology"/>
<evidence type="ECO:0000256" key="3">
    <source>
        <dbReference type="ARBA" id="ARBA00022737"/>
    </source>
</evidence>
<evidence type="ECO:0000313" key="13">
    <source>
        <dbReference type="Proteomes" id="UP000662466"/>
    </source>
</evidence>
<evidence type="ECO:0000256" key="4">
    <source>
        <dbReference type="ARBA" id="ARBA00023015"/>
    </source>
</evidence>
<dbReference type="Proteomes" id="UP000630445">
    <property type="component" value="Unassembled WGS sequence"/>
</dbReference>
<keyword evidence="5" id="KW-0804">Transcription</keyword>
<keyword evidence="12" id="KW-1185">Reference proteome</keyword>
<protein>
    <recommendedName>
        <fullName evidence="9">BSD domain-containing protein</fullName>
    </recommendedName>
</protein>
<evidence type="ECO:0000256" key="1">
    <source>
        <dbReference type="ARBA" id="ARBA00004123"/>
    </source>
</evidence>
<comment type="subcellular location">
    <subcellularLocation>
        <location evidence="1">Nucleus</location>
    </subcellularLocation>
</comment>
<dbReference type="InterPro" id="IPR013876">
    <property type="entry name" value="TFIIH_BTF_p62_N"/>
</dbReference>
<feature type="region of interest" description="Disordered" evidence="8">
    <location>
        <begin position="1155"/>
        <end position="1176"/>
    </location>
</feature>
<comment type="similarity">
    <text evidence="2">Belongs to the TFB1 family.</text>
</comment>
<dbReference type="Pfam" id="PF08567">
    <property type="entry name" value="PH_TFIIH"/>
    <property type="match status" value="1"/>
</dbReference>
<dbReference type="Gene3D" id="3.80.10.10">
    <property type="entry name" value="Ribonuclease Inhibitor"/>
    <property type="match status" value="1"/>
</dbReference>
<feature type="region of interest" description="Disordered" evidence="8">
    <location>
        <begin position="152"/>
        <end position="174"/>
    </location>
</feature>
<dbReference type="GO" id="GO:0006289">
    <property type="term" value="P:nucleotide-excision repair"/>
    <property type="evidence" value="ECO:0007669"/>
    <property type="project" value="InterPro"/>
</dbReference>
<reference evidence="11" key="1">
    <citation type="submission" date="2020-06" db="EMBL/GenBank/DDBJ databases">
        <title>Draft genome sequences of strains closely related to Aspergillus parafelis and Aspergillus hiratsukae.</title>
        <authorList>
            <person name="Dos Santos R.A.C."/>
            <person name="Rivero-Menendez O."/>
            <person name="Steenwyk J.L."/>
            <person name="Mead M.E."/>
            <person name="Goldman G.H."/>
            <person name="Alastruey-Izquierdo A."/>
            <person name="Rokas A."/>
        </authorList>
    </citation>
    <scope>NUCLEOTIDE SEQUENCE</scope>
    <source>
        <strain evidence="10">CNM-CM5793</strain>
        <strain evidence="11">CNM-CM6106</strain>
    </source>
</reference>
<dbReference type="CDD" id="cd13229">
    <property type="entry name" value="PH_TFIIH"/>
    <property type="match status" value="1"/>
</dbReference>
<evidence type="ECO:0000313" key="11">
    <source>
        <dbReference type="EMBL" id="KAF7168422.1"/>
    </source>
</evidence>
<evidence type="ECO:0000256" key="8">
    <source>
        <dbReference type="SAM" id="MobiDB-lite"/>
    </source>
</evidence>
<feature type="coiled-coil region" evidence="7">
    <location>
        <begin position="1245"/>
        <end position="1279"/>
    </location>
</feature>
<keyword evidence="6" id="KW-0539">Nucleus</keyword>
<feature type="region of interest" description="Disordered" evidence="8">
    <location>
        <begin position="803"/>
        <end position="823"/>
    </location>
</feature>
<dbReference type="EMBL" id="JACBAD010002074">
    <property type="protein sequence ID" value="KAF7118162.1"/>
    <property type="molecule type" value="Genomic_DNA"/>
</dbReference>
<dbReference type="PROSITE" id="PS50858">
    <property type="entry name" value="BSD"/>
    <property type="match status" value="2"/>
</dbReference>
<feature type="compositionally biased region" description="Low complexity" evidence="8">
    <location>
        <begin position="29"/>
        <end position="52"/>
    </location>
</feature>
<dbReference type="InterPro" id="IPR032675">
    <property type="entry name" value="LRR_dom_sf"/>
</dbReference>
<dbReference type="GO" id="GO:0000439">
    <property type="term" value="C:transcription factor TFIIH core complex"/>
    <property type="evidence" value="ECO:0007669"/>
    <property type="project" value="InterPro"/>
</dbReference>
<dbReference type="OrthoDB" id="9994419at2759"/>
<comment type="caution">
    <text evidence="11">The sequence shown here is derived from an EMBL/GenBank/DDBJ whole genome shotgun (WGS) entry which is preliminary data.</text>
</comment>
<keyword evidence="3" id="KW-0677">Repeat</keyword>
<evidence type="ECO:0000313" key="12">
    <source>
        <dbReference type="Proteomes" id="UP000630445"/>
    </source>
</evidence>
<evidence type="ECO:0000313" key="10">
    <source>
        <dbReference type="EMBL" id="KAF7118162.1"/>
    </source>
</evidence>
<feature type="domain" description="BSD" evidence="9">
    <location>
        <begin position="845"/>
        <end position="904"/>
    </location>
</feature>
<keyword evidence="4" id="KW-0805">Transcription regulation</keyword>
<organism evidence="11 13">
    <name type="scientific">Aspergillus hiratsukae</name>
    <dbReference type="NCBI Taxonomy" id="1194566"/>
    <lineage>
        <taxon>Eukaryota</taxon>
        <taxon>Fungi</taxon>
        <taxon>Dikarya</taxon>
        <taxon>Ascomycota</taxon>
        <taxon>Pezizomycotina</taxon>
        <taxon>Eurotiomycetes</taxon>
        <taxon>Eurotiomycetidae</taxon>
        <taxon>Eurotiales</taxon>
        <taxon>Aspergillaceae</taxon>
        <taxon>Aspergillus</taxon>
        <taxon>Aspergillus subgen. Fumigati</taxon>
    </lineage>
</organism>
<evidence type="ECO:0000256" key="6">
    <source>
        <dbReference type="ARBA" id="ARBA00023242"/>
    </source>
</evidence>
<feature type="region of interest" description="Disordered" evidence="8">
    <location>
        <begin position="1"/>
        <end position="61"/>
    </location>
</feature>
<dbReference type="SUPFAM" id="SSF50729">
    <property type="entry name" value="PH domain-like"/>
    <property type="match status" value="1"/>
</dbReference>
<accession>A0A8H6Q9P5</accession>
<evidence type="ECO:0000256" key="7">
    <source>
        <dbReference type="SAM" id="Coils"/>
    </source>
</evidence>
<name>A0A8H6Q9P5_9EURO</name>